<dbReference type="Proteomes" id="UP001056120">
    <property type="component" value="Linkage Group LG07"/>
</dbReference>
<dbReference type="EMBL" id="CM042024">
    <property type="protein sequence ID" value="KAI3810695.1"/>
    <property type="molecule type" value="Genomic_DNA"/>
</dbReference>
<comment type="caution">
    <text evidence="1">The sequence shown here is derived from an EMBL/GenBank/DDBJ whole genome shotgun (WGS) entry which is preliminary data.</text>
</comment>
<protein>
    <submittedName>
        <fullName evidence="1">Uncharacterized protein</fullName>
    </submittedName>
</protein>
<evidence type="ECO:0000313" key="2">
    <source>
        <dbReference type="Proteomes" id="UP001056120"/>
    </source>
</evidence>
<keyword evidence="2" id="KW-1185">Reference proteome</keyword>
<reference evidence="2" key="1">
    <citation type="journal article" date="2022" name="Mol. Ecol. Resour.">
        <title>The genomes of chicory, endive, great burdock and yacon provide insights into Asteraceae palaeo-polyploidization history and plant inulin production.</title>
        <authorList>
            <person name="Fan W."/>
            <person name="Wang S."/>
            <person name="Wang H."/>
            <person name="Wang A."/>
            <person name="Jiang F."/>
            <person name="Liu H."/>
            <person name="Zhao H."/>
            <person name="Xu D."/>
            <person name="Zhang Y."/>
        </authorList>
    </citation>
    <scope>NUCLEOTIDE SEQUENCE [LARGE SCALE GENOMIC DNA]</scope>
    <source>
        <strain evidence="2">cv. Yunnan</strain>
    </source>
</reference>
<gene>
    <name evidence="1" type="ORF">L1987_20317</name>
</gene>
<reference evidence="1 2" key="2">
    <citation type="journal article" date="2022" name="Mol. Ecol. Resour.">
        <title>The genomes of chicory, endive, great burdock and yacon provide insights into Asteraceae paleo-polyploidization history and plant inulin production.</title>
        <authorList>
            <person name="Fan W."/>
            <person name="Wang S."/>
            <person name="Wang H."/>
            <person name="Wang A."/>
            <person name="Jiang F."/>
            <person name="Liu H."/>
            <person name="Zhao H."/>
            <person name="Xu D."/>
            <person name="Zhang Y."/>
        </authorList>
    </citation>
    <scope>NUCLEOTIDE SEQUENCE [LARGE SCALE GENOMIC DNA]</scope>
    <source>
        <strain evidence="2">cv. Yunnan</strain>
        <tissue evidence="1">Leaves</tissue>
    </source>
</reference>
<sequence>MLGFSDGDSYDSSGSSSSSTDSGDDNNDNNANHGEENVKFDHEDLRTTQGTSYWFFNKYYFHFCPFQSNLKTSRETFHRVDKGKGIMLDQEAKLTTKSKLSKEMEEELSKKAIDDTCSNGEREGDGKKNVGSKKH</sequence>
<organism evidence="1 2">
    <name type="scientific">Smallanthus sonchifolius</name>
    <dbReference type="NCBI Taxonomy" id="185202"/>
    <lineage>
        <taxon>Eukaryota</taxon>
        <taxon>Viridiplantae</taxon>
        <taxon>Streptophyta</taxon>
        <taxon>Embryophyta</taxon>
        <taxon>Tracheophyta</taxon>
        <taxon>Spermatophyta</taxon>
        <taxon>Magnoliopsida</taxon>
        <taxon>eudicotyledons</taxon>
        <taxon>Gunneridae</taxon>
        <taxon>Pentapetalae</taxon>
        <taxon>asterids</taxon>
        <taxon>campanulids</taxon>
        <taxon>Asterales</taxon>
        <taxon>Asteraceae</taxon>
        <taxon>Asteroideae</taxon>
        <taxon>Heliantheae alliance</taxon>
        <taxon>Millerieae</taxon>
        <taxon>Smallanthus</taxon>
    </lineage>
</organism>
<proteinExistence type="predicted"/>
<name>A0ACB9ITJ2_9ASTR</name>
<evidence type="ECO:0000313" key="1">
    <source>
        <dbReference type="EMBL" id="KAI3810695.1"/>
    </source>
</evidence>
<accession>A0ACB9ITJ2</accession>